<sequence length="265" mass="29554">MWTFAWRYNWHTIIQKLTVIRNLGDEQVLIDALSNYEAPTVLGFVNSHAMNLVVGNTDYYNELLAADVLLRDGTGMAILLRRLGLVPGMNMNGTDFIPKLLAAFKGRRVAFWGTEEPYLKNAVQRSETAFAVNVVSAHHGFAEVDDYINLARELRPELVVLGMGMPKQEAVAARLAASDLPCLIVCGGAVLDFLGGKVPRAPYWVRRLGCEWVFRLMKEPKRLFRRYVLGNPKFLARTLIFRDASLGGTAKDCPPPAKSSTWTGL</sequence>
<dbReference type="EMBL" id="RCZE01000010">
    <property type="protein sequence ID" value="TPG75382.1"/>
    <property type="molecule type" value="Genomic_DNA"/>
</dbReference>
<reference evidence="3 4" key="1">
    <citation type="journal article" date="2019" name="Environ. Microbiol.">
        <title>Species interactions and distinct microbial communities in high Arctic permafrost affected cryosols are associated with the CH4 and CO2 gas fluxes.</title>
        <authorList>
            <person name="Altshuler I."/>
            <person name="Hamel J."/>
            <person name="Turney S."/>
            <person name="Magnuson E."/>
            <person name="Levesque R."/>
            <person name="Greer C."/>
            <person name="Whyte L.G."/>
        </authorList>
    </citation>
    <scope>NUCLEOTIDE SEQUENCE [LARGE SCALE GENOMIC DNA]</scope>
    <source>
        <strain evidence="3 4">E3</strain>
    </source>
</reference>
<dbReference type="InterPro" id="IPR004629">
    <property type="entry name" value="WecG_TagA_CpsF"/>
</dbReference>
<dbReference type="PANTHER" id="PTHR34136">
    <property type="match status" value="1"/>
</dbReference>
<gene>
    <name evidence="3" type="ORF">EAH78_21245</name>
</gene>
<keyword evidence="1" id="KW-0328">Glycosyltransferase</keyword>
<accession>A0A502HPQ2</accession>
<name>A0A502HPQ2_9PSED</name>
<dbReference type="CDD" id="cd06533">
    <property type="entry name" value="Glyco_transf_WecG_TagA"/>
    <property type="match status" value="1"/>
</dbReference>
<dbReference type="Pfam" id="PF03808">
    <property type="entry name" value="Glyco_tran_WecG"/>
    <property type="match status" value="1"/>
</dbReference>
<dbReference type="GO" id="GO:0016757">
    <property type="term" value="F:glycosyltransferase activity"/>
    <property type="evidence" value="ECO:0007669"/>
    <property type="project" value="UniProtKB-KW"/>
</dbReference>
<comment type="caution">
    <text evidence="3">The sequence shown here is derived from an EMBL/GenBank/DDBJ whole genome shotgun (WGS) entry which is preliminary data.</text>
</comment>
<evidence type="ECO:0000256" key="2">
    <source>
        <dbReference type="ARBA" id="ARBA00022679"/>
    </source>
</evidence>
<dbReference type="PANTHER" id="PTHR34136:SF1">
    <property type="entry name" value="UDP-N-ACETYL-D-MANNOSAMINURONIC ACID TRANSFERASE"/>
    <property type="match status" value="1"/>
</dbReference>
<organism evidence="3 4">
    <name type="scientific">Pseudomonas arsenicoxydans</name>
    <dbReference type="NCBI Taxonomy" id="702115"/>
    <lineage>
        <taxon>Bacteria</taxon>
        <taxon>Pseudomonadati</taxon>
        <taxon>Pseudomonadota</taxon>
        <taxon>Gammaproteobacteria</taxon>
        <taxon>Pseudomonadales</taxon>
        <taxon>Pseudomonadaceae</taxon>
        <taxon>Pseudomonas</taxon>
    </lineage>
</organism>
<keyword evidence="2 3" id="KW-0808">Transferase</keyword>
<evidence type="ECO:0000313" key="3">
    <source>
        <dbReference type="EMBL" id="TPG75382.1"/>
    </source>
</evidence>
<dbReference type="NCBIfam" id="TIGR00696">
    <property type="entry name" value="wecG_tagA_cpsF"/>
    <property type="match status" value="1"/>
</dbReference>
<dbReference type="AlphaFoldDB" id="A0A502HPQ2"/>
<protein>
    <submittedName>
        <fullName evidence="3">Glycosyltransferase</fullName>
    </submittedName>
</protein>
<evidence type="ECO:0000313" key="4">
    <source>
        <dbReference type="Proteomes" id="UP000317933"/>
    </source>
</evidence>
<dbReference type="RefSeq" id="WP_140669282.1">
    <property type="nucleotide sequence ID" value="NZ_RCZE01000010.1"/>
</dbReference>
<dbReference type="Proteomes" id="UP000317933">
    <property type="component" value="Unassembled WGS sequence"/>
</dbReference>
<evidence type="ECO:0000256" key="1">
    <source>
        <dbReference type="ARBA" id="ARBA00022676"/>
    </source>
</evidence>
<proteinExistence type="predicted"/>